<feature type="region of interest" description="Disordered" evidence="2">
    <location>
        <begin position="238"/>
        <end position="287"/>
    </location>
</feature>
<evidence type="ECO:0000256" key="2">
    <source>
        <dbReference type="SAM" id="MobiDB-lite"/>
    </source>
</evidence>
<feature type="domain" description="CCHC-type" evidence="3">
    <location>
        <begin position="213"/>
        <end position="229"/>
    </location>
</feature>
<protein>
    <submittedName>
        <fullName evidence="4">Copia protein</fullName>
    </submittedName>
</protein>
<evidence type="ECO:0000313" key="4">
    <source>
        <dbReference type="EMBL" id="CAG6662165.1"/>
    </source>
</evidence>
<dbReference type="InterPro" id="IPR036875">
    <property type="entry name" value="Znf_CCHC_sf"/>
</dbReference>
<keyword evidence="1" id="KW-0863">Zinc-finger</keyword>
<dbReference type="InterPro" id="IPR001878">
    <property type="entry name" value="Znf_CCHC"/>
</dbReference>
<reference evidence="4" key="1">
    <citation type="submission" date="2021-05" db="EMBL/GenBank/DDBJ databases">
        <authorList>
            <person name="Alioto T."/>
            <person name="Alioto T."/>
            <person name="Gomez Garrido J."/>
        </authorList>
    </citation>
    <scope>NUCLEOTIDE SEQUENCE</scope>
</reference>
<dbReference type="Gene3D" id="4.10.60.10">
    <property type="entry name" value="Zinc finger, CCHC-type"/>
    <property type="match status" value="1"/>
</dbReference>
<dbReference type="EMBL" id="HBUF01608752">
    <property type="protein sequence ID" value="CAG6778243.1"/>
    <property type="molecule type" value="Transcribed_RNA"/>
</dbReference>
<dbReference type="GO" id="GO:0008270">
    <property type="term" value="F:zinc ion binding"/>
    <property type="evidence" value="ECO:0007669"/>
    <property type="project" value="UniProtKB-KW"/>
</dbReference>
<dbReference type="PANTHER" id="PTHR47481">
    <property type="match status" value="1"/>
</dbReference>
<sequence length="299" mass="34732">MSSLNKYGIRPFDGKNFSQFMFRIQAILEEYECHEVIKEGHVGTKKKIALAKSILIQSVSDQYIDMIRDCVTPREIVETLKANFEKRSLTEQMLLKRKLANLKYDEKTPMKDYLFEFECLIREMRDTGLAIDDAEKVCNLLLSMPKAYDNVTCSIETMIQNETMQNQGVSYEFVKNRLLSEEIRLHQMKKPMSEKLECTEYVKPTVFSAQVVRCYICNQIGHIKRNCPKLNNQFNGYQNHPFSGNPNNRFSGNPNNRFSGNRNHQFSGNTNHQFSGNPNHQFSGNSQFKNEYAGEMLQK</sequence>
<dbReference type="EMBL" id="HBUF01201803">
    <property type="protein sequence ID" value="CAG6662165.1"/>
    <property type="molecule type" value="Transcribed_RNA"/>
</dbReference>
<organism evidence="4">
    <name type="scientific">Cacopsylla melanoneura</name>
    <dbReference type="NCBI Taxonomy" id="428564"/>
    <lineage>
        <taxon>Eukaryota</taxon>
        <taxon>Metazoa</taxon>
        <taxon>Ecdysozoa</taxon>
        <taxon>Arthropoda</taxon>
        <taxon>Hexapoda</taxon>
        <taxon>Insecta</taxon>
        <taxon>Pterygota</taxon>
        <taxon>Neoptera</taxon>
        <taxon>Paraneoptera</taxon>
        <taxon>Hemiptera</taxon>
        <taxon>Sternorrhyncha</taxon>
        <taxon>Psylloidea</taxon>
        <taxon>Psyllidae</taxon>
        <taxon>Psyllinae</taxon>
        <taxon>Cacopsylla</taxon>
    </lineage>
</organism>
<dbReference type="Pfam" id="PF14223">
    <property type="entry name" value="Retrotran_gag_2"/>
    <property type="match status" value="1"/>
</dbReference>
<dbReference type="EMBL" id="HBUF01201802">
    <property type="protein sequence ID" value="CAG6662164.1"/>
    <property type="molecule type" value="Transcribed_RNA"/>
</dbReference>
<dbReference type="AlphaFoldDB" id="A0A8D8WL42"/>
<dbReference type="EMBL" id="HBUF01608755">
    <property type="protein sequence ID" value="CAG6778251.1"/>
    <property type="molecule type" value="Transcribed_RNA"/>
</dbReference>
<accession>A0A8D8WL42</accession>
<dbReference type="PANTHER" id="PTHR47481:SF31">
    <property type="entry name" value="OS01G0873500 PROTEIN"/>
    <property type="match status" value="1"/>
</dbReference>
<feature type="compositionally biased region" description="Low complexity" evidence="2">
    <location>
        <begin position="242"/>
        <end position="259"/>
    </location>
</feature>
<dbReference type="EMBL" id="HBUF01608754">
    <property type="protein sequence ID" value="CAG6778248.1"/>
    <property type="molecule type" value="Transcribed_RNA"/>
</dbReference>
<dbReference type="GO" id="GO:0003676">
    <property type="term" value="F:nucleic acid binding"/>
    <property type="evidence" value="ECO:0007669"/>
    <property type="project" value="InterPro"/>
</dbReference>
<evidence type="ECO:0000259" key="3">
    <source>
        <dbReference type="PROSITE" id="PS50158"/>
    </source>
</evidence>
<dbReference type="SMART" id="SM00343">
    <property type="entry name" value="ZnF_C2HC"/>
    <property type="match status" value="1"/>
</dbReference>
<evidence type="ECO:0000256" key="1">
    <source>
        <dbReference type="PROSITE-ProRule" id="PRU00047"/>
    </source>
</evidence>
<proteinExistence type="predicted"/>
<dbReference type="PROSITE" id="PS50158">
    <property type="entry name" value="ZF_CCHC"/>
    <property type="match status" value="1"/>
</dbReference>
<dbReference type="Pfam" id="PF00098">
    <property type="entry name" value="zf-CCHC"/>
    <property type="match status" value="1"/>
</dbReference>
<name>A0A8D8WL42_9HEMI</name>
<dbReference type="SUPFAM" id="SSF57756">
    <property type="entry name" value="Retrovirus zinc finger-like domains"/>
    <property type="match status" value="1"/>
</dbReference>
<feature type="compositionally biased region" description="Polar residues" evidence="2">
    <location>
        <begin position="260"/>
        <end position="287"/>
    </location>
</feature>
<keyword evidence="1" id="KW-0479">Metal-binding</keyword>
<keyword evidence="1" id="KW-0862">Zinc</keyword>